<dbReference type="AlphaFoldDB" id="A0A397JAI8"/>
<dbReference type="OrthoDB" id="2400707at2759"/>
<feature type="transmembrane region" description="Helical" evidence="1">
    <location>
        <begin position="35"/>
        <end position="55"/>
    </location>
</feature>
<dbReference type="Proteomes" id="UP000266861">
    <property type="component" value="Unassembled WGS sequence"/>
</dbReference>
<sequence length="227" mass="25913">MAYNASDIVLIAIFIAVIGIRELYARGVLTMEMLYALAQENITMYAFLAILLFFVRRNKSPAPTPTPIPVTINTAIDELKQDMLAIKNEIVRMQDDLEWRSEVRSRAQASVQSHTSEFLEGTQTLWVEFTALFDERRKREKCSPTKIYNALSIEINLSSATLATFYRHQRAPQRTSLDKIEAWVEKENKKKDNSIMISNSSRNNNFLSSGSRNIILDGNNENNDNDS</sequence>
<gene>
    <name evidence="2" type="ORF">Glove_80g16</name>
</gene>
<name>A0A397JAI8_9GLOM</name>
<comment type="caution">
    <text evidence="2">The sequence shown here is derived from an EMBL/GenBank/DDBJ whole genome shotgun (WGS) entry which is preliminary data.</text>
</comment>
<proteinExistence type="predicted"/>
<reference evidence="2 3" key="1">
    <citation type="submission" date="2018-08" db="EMBL/GenBank/DDBJ databases">
        <title>Genome and evolution of the arbuscular mycorrhizal fungus Diversispora epigaea (formerly Glomus versiforme) and its bacterial endosymbionts.</title>
        <authorList>
            <person name="Sun X."/>
            <person name="Fei Z."/>
            <person name="Harrison M."/>
        </authorList>
    </citation>
    <scope>NUCLEOTIDE SEQUENCE [LARGE SCALE GENOMIC DNA]</scope>
    <source>
        <strain evidence="2 3">IT104</strain>
    </source>
</reference>
<protein>
    <submittedName>
        <fullName evidence="2">Uncharacterized protein</fullName>
    </submittedName>
</protein>
<dbReference type="EMBL" id="PQFF01000076">
    <property type="protein sequence ID" value="RHZ84517.1"/>
    <property type="molecule type" value="Genomic_DNA"/>
</dbReference>
<keyword evidence="1" id="KW-0812">Transmembrane</keyword>
<keyword evidence="1" id="KW-1133">Transmembrane helix</keyword>
<keyword evidence="3" id="KW-1185">Reference proteome</keyword>
<evidence type="ECO:0000313" key="3">
    <source>
        <dbReference type="Proteomes" id="UP000266861"/>
    </source>
</evidence>
<evidence type="ECO:0000256" key="1">
    <source>
        <dbReference type="SAM" id="Phobius"/>
    </source>
</evidence>
<evidence type="ECO:0000313" key="2">
    <source>
        <dbReference type="EMBL" id="RHZ84517.1"/>
    </source>
</evidence>
<accession>A0A397JAI8</accession>
<keyword evidence="1" id="KW-0472">Membrane</keyword>
<organism evidence="2 3">
    <name type="scientific">Diversispora epigaea</name>
    <dbReference type="NCBI Taxonomy" id="1348612"/>
    <lineage>
        <taxon>Eukaryota</taxon>
        <taxon>Fungi</taxon>
        <taxon>Fungi incertae sedis</taxon>
        <taxon>Mucoromycota</taxon>
        <taxon>Glomeromycotina</taxon>
        <taxon>Glomeromycetes</taxon>
        <taxon>Diversisporales</taxon>
        <taxon>Diversisporaceae</taxon>
        <taxon>Diversispora</taxon>
    </lineage>
</organism>